<evidence type="ECO:0000313" key="1">
    <source>
        <dbReference type="EMBL" id="QTA92543.1"/>
    </source>
</evidence>
<dbReference type="AlphaFoldDB" id="A0A975BVS5"/>
<accession>A0A975BVS5</accession>
<dbReference type="KEGG" id="dmm:dnm_086260"/>
<organism evidence="1 2">
    <name type="scientific">Desulfonema magnum</name>
    <dbReference type="NCBI Taxonomy" id="45655"/>
    <lineage>
        <taxon>Bacteria</taxon>
        <taxon>Pseudomonadati</taxon>
        <taxon>Thermodesulfobacteriota</taxon>
        <taxon>Desulfobacteria</taxon>
        <taxon>Desulfobacterales</taxon>
        <taxon>Desulfococcaceae</taxon>
        <taxon>Desulfonema</taxon>
    </lineage>
</organism>
<protein>
    <submittedName>
        <fullName evidence="1">Uncharacterized protein</fullName>
    </submittedName>
</protein>
<gene>
    <name evidence="1" type="ORF">dnm_086260</name>
</gene>
<reference evidence="1" key="1">
    <citation type="journal article" date="2021" name="Microb. Physiol.">
        <title>Proteogenomic Insights into the Physiology of Marine, Sulfate-Reducing, Filamentous Desulfonema limicola and Desulfonema magnum.</title>
        <authorList>
            <person name="Schnaars V."/>
            <person name="Wohlbrand L."/>
            <person name="Scheve S."/>
            <person name="Hinrichs C."/>
            <person name="Reinhardt R."/>
            <person name="Rabus R."/>
        </authorList>
    </citation>
    <scope>NUCLEOTIDE SEQUENCE</scope>
    <source>
        <strain evidence="1">4be13</strain>
    </source>
</reference>
<sequence>MLSPFFRSGLTTARKVTDGELSLSGGSWNSQIMSQSLSDSLTIRHITANTTLRSGAGEYWKNIGTEPG</sequence>
<dbReference type="EMBL" id="CP061800">
    <property type="protein sequence ID" value="QTA92543.1"/>
    <property type="molecule type" value="Genomic_DNA"/>
</dbReference>
<dbReference type="Proteomes" id="UP000663722">
    <property type="component" value="Chromosome"/>
</dbReference>
<keyword evidence="2" id="KW-1185">Reference proteome</keyword>
<evidence type="ECO:0000313" key="2">
    <source>
        <dbReference type="Proteomes" id="UP000663722"/>
    </source>
</evidence>
<name>A0A975BVS5_9BACT</name>
<proteinExistence type="predicted"/>